<dbReference type="InterPro" id="IPR048482">
    <property type="entry name" value="GH141_ins"/>
</dbReference>
<sequence>MKGRLTQLVRIFLTLVLFVIGTTLLAGSPAEIWVSSKGSNIADGTAKSPFRSLDMALRQAREMRRLADPAIKDGIHIIVQEGTYVLDEPVRIRPEDSGTQQSPTVIRSATTGSSILSGGKTIKGWVKKGNIWQADAPEVGADILDFRQLWVNNRKATRARDYNDNKMGRILSWDHVSQTCMIPFPRKWKSEQLVGAEMVILQWWAIANLRIKDVKVMGDSARLSFFEPESRVQSEHPWPAPWISKETGNSAFYLTNSKQFLDQPGEWYLDKKAGKVYYWPLPSENMRAASVVAPYLETLVKMEGTIDNPVSHVYFKGISFQHASWLRPSKHGHVPHQAGMYMLDAYKLQIPGTPDKRGLENQAWVGRPAAAVEVTYAHHTGFEACRFEHHASTGLDYRKGTSNNQIIGNLFKDIGGTGILVGTFSDEAIEAHLPYNPADAREISTNETIANNLITDVTNEDWGCVGIGAGHVRGINILNNEISNVSYSGISMGWGWTRTINAMRNNTIRANKIHHYGMHLYDVAAVYTLSAQPGSVIAENVIDSIYKAPYAHDPHHWFYLYTDEGSSFFTVRDNWVPAEKFLQNANGPGNTWENNNPSVADSIKAKAGIQPRYHYLLKDRSPAVSYRSINTYVPEDDKHSLMEIISSNGETPDMDLLRKIAAEFKLPEGSVYQWNNHAVIYAKLKDPRSLKANLAANFPYASVKLYTDNFYNFNREKHCSEEQVKDQEHIILTANLVKSPALQKEYLDYHATQFEKWPEVSKGFCNAEFQSLTMFRDERQLMLIISIPKGKTLDELNPKTVENNPKVDQWNNIMKKYQEGLSGTKPGETWSLFKQVK</sequence>
<dbReference type="InterPro" id="IPR012334">
    <property type="entry name" value="Pectin_lyas_fold"/>
</dbReference>
<dbReference type="GO" id="GO:0016857">
    <property type="term" value="F:racemase and epimerase activity, acting on carbohydrates and derivatives"/>
    <property type="evidence" value="ECO:0007669"/>
    <property type="project" value="InterPro"/>
</dbReference>
<dbReference type="InterPro" id="IPR011050">
    <property type="entry name" value="Pectin_lyase_fold/virulence"/>
</dbReference>
<dbReference type="SMART" id="SM00710">
    <property type="entry name" value="PbH1"/>
    <property type="match status" value="4"/>
</dbReference>
<dbReference type="Pfam" id="PF21231">
    <property type="entry name" value="GH141_M"/>
    <property type="match status" value="1"/>
</dbReference>
<dbReference type="AlphaFoldDB" id="A0A2T0U9D1"/>
<dbReference type="SUPFAM" id="SSF51126">
    <property type="entry name" value="Pectin lyase-like"/>
    <property type="match status" value="1"/>
</dbReference>
<evidence type="ECO:0000313" key="3">
    <source>
        <dbReference type="Proteomes" id="UP000238034"/>
    </source>
</evidence>
<evidence type="ECO:0000313" key="2">
    <source>
        <dbReference type="EMBL" id="PRY54524.1"/>
    </source>
</evidence>
<dbReference type="GO" id="GO:0016829">
    <property type="term" value="F:lyase activity"/>
    <property type="evidence" value="ECO:0007669"/>
    <property type="project" value="UniProtKB-KW"/>
</dbReference>
<dbReference type="InterPro" id="IPR008000">
    <property type="entry name" value="Rham/fucose_mutarotase"/>
</dbReference>
<gene>
    <name evidence="2" type="ORF">B0I27_102291</name>
</gene>
<name>A0A2T0U9D1_9SPHI</name>
<dbReference type="RefSeq" id="WP_106291789.1">
    <property type="nucleotide sequence ID" value="NZ_PVTH01000002.1"/>
</dbReference>
<organism evidence="2 3">
    <name type="scientific">Arcticibacter pallidicorallinus</name>
    <dbReference type="NCBI Taxonomy" id="1259464"/>
    <lineage>
        <taxon>Bacteria</taxon>
        <taxon>Pseudomonadati</taxon>
        <taxon>Bacteroidota</taxon>
        <taxon>Sphingobacteriia</taxon>
        <taxon>Sphingobacteriales</taxon>
        <taxon>Sphingobacteriaceae</taxon>
        <taxon>Arcticibacter</taxon>
    </lineage>
</organism>
<proteinExistence type="predicted"/>
<comment type="caution">
    <text evidence="2">The sequence shown here is derived from an EMBL/GenBank/DDBJ whole genome shotgun (WGS) entry which is preliminary data.</text>
</comment>
<dbReference type="PANTHER" id="PTHR36453:SF1">
    <property type="entry name" value="RIGHT HANDED BETA HELIX DOMAIN-CONTAINING PROTEIN"/>
    <property type="match status" value="1"/>
</dbReference>
<dbReference type="Proteomes" id="UP000238034">
    <property type="component" value="Unassembled WGS sequence"/>
</dbReference>
<dbReference type="InterPro" id="IPR011008">
    <property type="entry name" value="Dimeric_a/b-barrel"/>
</dbReference>
<dbReference type="Gene3D" id="2.160.20.10">
    <property type="entry name" value="Single-stranded right-handed beta-helix, Pectin lyase-like"/>
    <property type="match status" value="2"/>
</dbReference>
<protein>
    <submittedName>
        <fullName evidence="2">Parallel beta helix pectate lyase-like protein</fullName>
    </submittedName>
</protein>
<dbReference type="OrthoDB" id="9808066at2"/>
<accession>A0A2T0U9D1</accession>
<dbReference type="Gene3D" id="3.30.70.100">
    <property type="match status" value="1"/>
</dbReference>
<dbReference type="InterPro" id="IPR006626">
    <property type="entry name" value="PbH1"/>
</dbReference>
<dbReference type="EMBL" id="PVTH01000002">
    <property type="protein sequence ID" value="PRY54524.1"/>
    <property type="molecule type" value="Genomic_DNA"/>
</dbReference>
<keyword evidence="2" id="KW-0456">Lyase</keyword>
<dbReference type="Pfam" id="PF05336">
    <property type="entry name" value="rhaM"/>
    <property type="match status" value="1"/>
</dbReference>
<evidence type="ECO:0000259" key="1">
    <source>
        <dbReference type="Pfam" id="PF21231"/>
    </source>
</evidence>
<feature type="domain" description="GH141-like insertion" evidence="1">
    <location>
        <begin position="129"/>
        <end position="280"/>
    </location>
</feature>
<dbReference type="SUPFAM" id="SSF54909">
    <property type="entry name" value="Dimeric alpha+beta barrel"/>
    <property type="match status" value="1"/>
</dbReference>
<keyword evidence="3" id="KW-1185">Reference proteome</keyword>
<reference evidence="2 3" key="1">
    <citation type="submission" date="2018-03" db="EMBL/GenBank/DDBJ databases">
        <title>Genomic Encyclopedia of Type Strains, Phase III (KMG-III): the genomes of soil and plant-associated and newly described type strains.</title>
        <authorList>
            <person name="Whitman W."/>
        </authorList>
    </citation>
    <scope>NUCLEOTIDE SEQUENCE [LARGE SCALE GENOMIC DNA]</scope>
    <source>
        <strain evidence="2 3">CGMCC 1.9313</strain>
    </source>
</reference>
<dbReference type="PANTHER" id="PTHR36453">
    <property type="entry name" value="SECRETED PROTEIN-RELATED"/>
    <property type="match status" value="1"/>
</dbReference>